<comment type="caution">
    <text evidence="1">The sequence shown here is derived from an EMBL/GenBank/DDBJ whole genome shotgun (WGS) entry which is preliminary data.</text>
</comment>
<evidence type="ECO:0000313" key="2">
    <source>
        <dbReference type="Proteomes" id="UP001497535"/>
    </source>
</evidence>
<sequence length="359" mass="40565">MSQFIKKNKGPLIVCGIVGGGIGLWVWKTMRECVYSTFGVNEADGYTVKRIEEAYRKLQESEECHSLLKKHFTESVKDKLKYKKTKLGGTLYDIIRSGVANLDSGVGVYAPDAESYTKFAALFDPIIDDYHGGFGPNAKHPATYFGEDKISELKDLDPEGKYILSTRIRCGRSFKGYPFNPLLSRDDYIMMETKVKNVFDGLKGDSELGGTYYPLDGMSKDTQKQLIADHFLFKEGDRFLKEANASMKKFNLILYHILFSRPLLACRKRNFPQRQKGNGTTVRASVHIKLPKISSKPEFKKICEDMKLQIRGIHGEHSETEGGVYDVSNKARLGLTEYEAVKQMYDGVKKLIELEKAAS</sequence>
<protein>
    <submittedName>
        <fullName evidence="1">Uncharacterized protein</fullName>
    </submittedName>
</protein>
<accession>A0ACB0XNR9</accession>
<proteinExistence type="predicted"/>
<dbReference type="EMBL" id="CAVMJV010000001">
    <property type="protein sequence ID" value="CAK5010431.1"/>
    <property type="molecule type" value="Genomic_DNA"/>
</dbReference>
<evidence type="ECO:0000313" key="1">
    <source>
        <dbReference type="EMBL" id="CAK5010431.1"/>
    </source>
</evidence>
<gene>
    <name evidence="1" type="ORF">MENTE1834_LOCUS1619</name>
</gene>
<name>A0ACB0XNR9_MELEN</name>
<dbReference type="Proteomes" id="UP001497535">
    <property type="component" value="Unassembled WGS sequence"/>
</dbReference>
<reference evidence="1" key="1">
    <citation type="submission" date="2023-11" db="EMBL/GenBank/DDBJ databases">
        <authorList>
            <person name="Poullet M."/>
        </authorList>
    </citation>
    <scope>NUCLEOTIDE SEQUENCE</scope>
    <source>
        <strain evidence="1">E1834</strain>
    </source>
</reference>
<keyword evidence="2" id="KW-1185">Reference proteome</keyword>
<organism evidence="1 2">
    <name type="scientific">Meloidogyne enterolobii</name>
    <name type="common">Root-knot nematode worm</name>
    <name type="synonym">Meloidogyne mayaguensis</name>
    <dbReference type="NCBI Taxonomy" id="390850"/>
    <lineage>
        <taxon>Eukaryota</taxon>
        <taxon>Metazoa</taxon>
        <taxon>Ecdysozoa</taxon>
        <taxon>Nematoda</taxon>
        <taxon>Chromadorea</taxon>
        <taxon>Rhabditida</taxon>
        <taxon>Tylenchina</taxon>
        <taxon>Tylenchomorpha</taxon>
        <taxon>Tylenchoidea</taxon>
        <taxon>Meloidogynidae</taxon>
        <taxon>Meloidogyninae</taxon>
        <taxon>Meloidogyne</taxon>
    </lineage>
</organism>